<keyword evidence="4" id="KW-1185">Reference proteome</keyword>
<dbReference type="Pfam" id="PF13581">
    <property type="entry name" value="HATPase_c_2"/>
    <property type="match status" value="1"/>
</dbReference>
<keyword evidence="3" id="KW-0067">ATP-binding</keyword>
<dbReference type="EMBL" id="JAEKOZ010000011">
    <property type="protein sequence ID" value="MBJ3809429.1"/>
    <property type="molecule type" value="Genomic_DNA"/>
</dbReference>
<reference evidence="3 4" key="1">
    <citation type="submission" date="2020-12" db="EMBL/GenBank/DDBJ databases">
        <title>Streptomyces typhae sp. nov., a novel endophytic actinomycete isolated from the root of cattail pollen (Typha angustifolia L.).</title>
        <authorList>
            <person name="Peng C."/>
            <person name="Liu C."/>
        </authorList>
    </citation>
    <scope>NUCLEOTIDE SEQUENCE [LARGE SCALE GENOMIC DNA]</scope>
    <source>
        <strain evidence="3 4">JCM 4753</strain>
    </source>
</reference>
<evidence type="ECO:0000313" key="4">
    <source>
        <dbReference type="Proteomes" id="UP000634780"/>
    </source>
</evidence>
<name>A0ABS0X889_9ACTN</name>
<keyword evidence="3" id="KW-0547">Nucleotide-binding</keyword>
<protein>
    <submittedName>
        <fullName evidence="3">ATP-binding protein</fullName>
    </submittedName>
</protein>
<dbReference type="PANTHER" id="PTHR35526">
    <property type="entry name" value="ANTI-SIGMA-F FACTOR RSBW-RELATED"/>
    <property type="match status" value="1"/>
</dbReference>
<keyword evidence="1" id="KW-0418">Kinase</keyword>
<dbReference type="InterPro" id="IPR003594">
    <property type="entry name" value="HATPase_dom"/>
</dbReference>
<dbReference type="PANTHER" id="PTHR35526:SF3">
    <property type="entry name" value="ANTI-SIGMA-F FACTOR RSBW"/>
    <property type="match status" value="1"/>
</dbReference>
<dbReference type="Gene3D" id="3.30.565.10">
    <property type="entry name" value="Histidine kinase-like ATPase, C-terminal domain"/>
    <property type="match status" value="1"/>
</dbReference>
<dbReference type="CDD" id="cd16936">
    <property type="entry name" value="HATPase_RsbW-like"/>
    <property type="match status" value="1"/>
</dbReference>
<keyword evidence="1" id="KW-0808">Transferase</keyword>
<feature type="domain" description="Histidine kinase/HSP90-like ATPase" evidence="2">
    <location>
        <begin position="26"/>
        <end position="134"/>
    </location>
</feature>
<evidence type="ECO:0000256" key="1">
    <source>
        <dbReference type="ARBA" id="ARBA00022527"/>
    </source>
</evidence>
<dbReference type="Proteomes" id="UP000634780">
    <property type="component" value="Unassembled WGS sequence"/>
</dbReference>
<dbReference type="InterPro" id="IPR036890">
    <property type="entry name" value="HATPase_C_sf"/>
</dbReference>
<organism evidence="3 4">
    <name type="scientific">Streptomyces flavofungini</name>
    <dbReference type="NCBI Taxonomy" id="68200"/>
    <lineage>
        <taxon>Bacteria</taxon>
        <taxon>Bacillati</taxon>
        <taxon>Actinomycetota</taxon>
        <taxon>Actinomycetes</taxon>
        <taxon>Kitasatosporales</taxon>
        <taxon>Streptomycetaceae</taxon>
        <taxon>Streptomyces</taxon>
    </lineage>
</organism>
<evidence type="ECO:0000313" key="3">
    <source>
        <dbReference type="EMBL" id="MBJ3809429.1"/>
    </source>
</evidence>
<gene>
    <name evidence="3" type="ORF">JGB26_20280</name>
</gene>
<dbReference type="GO" id="GO:0005524">
    <property type="term" value="F:ATP binding"/>
    <property type="evidence" value="ECO:0007669"/>
    <property type="project" value="UniProtKB-KW"/>
</dbReference>
<proteinExistence type="predicted"/>
<keyword evidence="1" id="KW-0723">Serine/threonine-protein kinase</keyword>
<dbReference type="InterPro" id="IPR050267">
    <property type="entry name" value="Anti-sigma-factor_SerPK"/>
</dbReference>
<accession>A0ABS0X889</accession>
<comment type="caution">
    <text evidence="3">The sequence shown here is derived from an EMBL/GenBank/DDBJ whole genome shotgun (WGS) entry which is preliminary data.</text>
</comment>
<dbReference type="SUPFAM" id="SSF55874">
    <property type="entry name" value="ATPase domain of HSP90 chaperone/DNA topoisomerase II/histidine kinase"/>
    <property type="match status" value="1"/>
</dbReference>
<sequence length="144" mass="15138">MSPATAAALVPSNPLPEITHGFEAAFEPDPACVSGARRITTAFLPLCGVCGQLADSIVLAVSELVTNAVRHGKGDVDLRLSISRNELLIEVTDGNPNPAEMNTSGTDEESGRGLLLVDALARKWGVTPDGTTTWCVFLLLVEKP</sequence>
<evidence type="ECO:0000259" key="2">
    <source>
        <dbReference type="Pfam" id="PF13581"/>
    </source>
</evidence>